<dbReference type="PANTHER" id="PTHR19134:SF449">
    <property type="entry name" value="TYROSINE-PROTEIN PHOSPHATASE 1"/>
    <property type="match status" value="1"/>
</dbReference>
<dbReference type="SMART" id="SM00404">
    <property type="entry name" value="PTPc_motif"/>
    <property type="match status" value="1"/>
</dbReference>
<protein>
    <submittedName>
        <fullName evidence="4">Protein tyrosine phosphatase</fullName>
    </submittedName>
</protein>
<dbReference type="SUPFAM" id="SSF52799">
    <property type="entry name" value="(Phosphotyrosine protein) phosphatases II"/>
    <property type="match status" value="1"/>
</dbReference>
<keyword evidence="1" id="KW-0812">Transmembrane</keyword>
<evidence type="ECO:0000313" key="4">
    <source>
        <dbReference type="EMBL" id="ACE75456.1"/>
    </source>
</evidence>
<dbReference type="PROSITE" id="PS50055">
    <property type="entry name" value="TYR_PHOSPHATASE_PTP"/>
    <property type="match status" value="1"/>
</dbReference>
<dbReference type="PANTHER" id="PTHR19134">
    <property type="entry name" value="RECEPTOR-TYPE TYROSINE-PROTEIN PHOSPHATASE"/>
    <property type="match status" value="1"/>
</dbReference>
<proteinExistence type="predicted"/>
<dbReference type="PROSITE" id="PS50056">
    <property type="entry name" value="TYR_PHOSPHATASE_2"/>
    <property type="match status" value="1"/>
</dbReference>
<dbReference type="InterPro" id="IPR003595">
    <property type="entry name" value="Tyr_Pase_cat"/>
</dbReference>
<dbReference type="GO" id="GO:0048666">
    <property type="term" value="P:neuron development"/>
    <property type="evidence" value="ECO:0007669"/>
    <property type="project" value="UniProtKB-ARBA"/>
</dbReference>
<dbReference type="EMBL" id="EF710658">
    <property type="protein sequence ID" value="ACE75456.1"/>
    <property type="molecule type" value="Genomic_DNA"/>
</dbReference>
<dbReference type="Pfam" id="PF00102">
    <property type="entry name" value="Y_phosphatase"/>
    <property type="match status" value="1"/>
</dbReference>
<feature type="transmembrane region" description="Helical" evidence="1">
    <location>
        <begin position="274"/>
        <end position="294"/>
    </location>
</feature>
<dbReference type="AlphaFoldDB" id="B7S981"/>
<dbReference type="GO" id="GO:0004725">
    <property type="term" value="F:protein tyrosine phosphatase activity"/>
    <property type="evidence" value="ECO:0007669"/>
    <property type="project" value="InterPro"/>
</dbReference>
<sequence>MATNLISTYGAAEFCQRAAHPECIDIISNEYASILGVPIIGTCENFKKPKNRNKNRFWNIPCWDDSRVILFETNDGADYINANYINGFDLKKKFIATEQPMASTLDNFWTMIWQENSRIIVKLCGIEKESQPNCIPYFSSNQCKNIIGDFIVKQERISLEYYYTETVLSITHIRTGETKTVHHFNYWNWPEDKFPDRRELLEFLLVINKKYQELFLEAVINNQLSPGPIVVHGNSGIGRTATFCAIDTCLYQLVCTATVSVTSVVFKIRQQRNFSIPILSQYIFIYNVLLYFLVNIRSNYGAFMELRCHCTTKDKYLLYHPTKKLVYA</sequence>
<evidence type="ECO:0000256" key="1">
    <source>
        <dbReference type="SAM" id="Phobius"/>
    </source>
</evidence>
<organism evidence="4">
    <name type="scientific">Glyptapanteles indiensis</name>
    <name type="common">Parasitoid wasp</name>
    <dbReference type="NCBI Taxonomy" id="92994"/>
    <lineage>
        <taxon>Eukaryota</taxon>
        <taxon>Metazoa</taxon>
        <taxon>Ecdysozoa</taxon>
        <taxon>Arthropoda</taxon>
        <taxon>Hexapoda</taxon>
        <taxon>Insecta</taxon>
        <taxon>Pterygota</taxon>
        <taxon>Neoptera</taxon>
        <taxon>Endopterygota</taxon>
        <taxon>Hymenoptera</taxon>
        <taxon>Apocrita</taxon>
        <taxon>Ichneumonoidea</taxon>
        <taxon>Braconidae</taxon>
        <taxon>Microgastrinae</taxon>
        <taxon>Glyptapanteles</taxon>
    </lineage>
</organism>
<dbReference type="InterPro" id="IPR050348">
    <property type="entry name" value="Protein-Tyr_Phosphatase"/>
</dbReference>
<dbReference type="InterPro" id="IPR000242">
    <property type="entry name" value="PTP_cat"/>
</dbReference>
<gene>
    <name evidence="4" type="ORF">GIP_L6_0110</name>
</gene>
<reference evidence="4" key="1">
    <citation type="submission" date="2007-06" db="EMBL/GenBank/DDBJ databases">
        <title>Bracovirus Evolution: Comparative Genomics of Multiple Viral and Proviral Genomes.</title>
        <authorList>
            <person name="Desjardins C.A."/>
            <person name="Gundersen-Rindal D.E."/>
            <person name="Hostetler J.B."/>
            <person name="Tallon L.J."/>
            <person name="Utterback T.R."/>
            <person name="Fuester R.W."/>
            <person name="Schatz M.C."/>
            <person name="Pedroni M.J."/>
            <person name="Fadrosh D.W."/>
            <person name="Haas B.J."/>
            <person name="Toms B.S."/>
            <person name="Chen D."/>
            <person name="Nene V."/>
        </authorList>
    </citation>
    <scope>NUCLEOTIDE SEQUENCE</scope>
</reference>
<keyword evidence="1" id="KW-1133">Transmembrane helix</keyword>
<dbReference type="Gene3D" id="3.90.190.10">
    <property type="entry name" value="Protein tyrosine phosphatase superfamily"/>
    <property type="match status" value="1"/>
</dbReference>
<dbReference type="GO" id="GO:0009653">
    <property type="term" value="P:anatomical structure morphogenesis"/>
    <property type="evidence" value="ECO:0007669"/>
    <property type="project" value="UniProtKB-ARBA"/>
</dbReference>
<dbReference type="SMART" id="SM00194">
    <property type="entry name" value="PTPc"/>
    <property type="match status" value="1"/>
</dbReference>
<name>B7S981_GLYIN</name>
<accession>B7S981</accession>
<feature type="domain" description="Tyrosine specific protein phosphatases" evidence="3">
    <location>
        <begin position="201"/>
        <end position="283"/>
    </location>
</feature>
<dbReference type="InterPro" id="IPR000387">
    <property type="entry name" value="Tyr_Pase_dom"/>
</dbReference>
<evidence type="ECO:0000259" key="2">
    <source>
        <dbReference type="PROSITE" id="PS50055"/>
    </source>
</evidence>
<evidence type="ECO:0000259" key="3">
    <source>
        <dbReference type="PROSITE" id="PS50056"/>
    </source>
</evidence>
<feature type="domain" description="Tyrosine-protein phosphatase" evidence="2">
    <location>
        <begin position="27"/>
        <end position="292"/>
    </location>
</feature>
<dbReference type="InterPro" id="IPR029021">
    <property type="entry name" value="Prot-tyrosine_phosphatase-like"/>
</dbReference>
<keyword evidence="1" id="KW-0472">Membrane</keyword>
<dbReference type="PRINTS" id="PR00700">
    <property type="entry name" value="PRTYPHPHTASE"/>
</dbReference>